<name>M6YGT4_9LEPT</name>
<sequence>MLAAAHGVSRCYLFNYMLWLEDLGGKVGFFCEKFEQGSS</sequence>
<dbReference type="AlphaFoldDB" id="M6YGT4"/>
<gene>
    <name evidence="1" type="ORF">LEP1GSC024_1922</name>
</gene>
<dbReference type="EMBL" id="AKXB02000021">
    <property type="protein sequence ID" value="EMO91031.1"/>
    <property type="molecule type" value="Genomic_DNA"/>
</dbReference>
<evidence type="ECO:0008006" key="3">
    <source>
        <dbReference type="Google" id="ProtNLM"/>
    </source>
</evidence>
<proteinExistence type="predicted"/>
<dbReference type="Proteomes" id="UP000012138">
    <property type="component" value="Unassembled WGS sequence"/>
</dbReference>
<reference evidence="1 2" key="1">
    <citation type="submission" date="2013-01" db="EMBL/GenBank/DDBJ databases">
        <authorList>
            <person name="Harkins D.M."/>
            <person name="Durkin A.S."/>
            <person name="Brinkac L.M."/>
            <person name="Haft D.H."/>
            <person name="Selengut J.D."/>
            <person name="Sanka R."/>
            <person name="DePew J."/>
            <person name="Purushe J."/>
            <person name="Whelen A.C."/>
            <person name="Vinetz J.M."/>
            <person name="Sutton G.G."/>
            <person name="Nierman W.C."/>
            <person name="Fouts D.E."/>
        </authorList>
    </citation>
    <scope>NUCLEOTIDE SEQUENCE [LARGE SCALE GENOMIC DNA]</scope>
    <source>
        <strain evidence="1 2">2001034031</strain>
    </source>
</reference>
<comment type="caution">
    <text evidence="1">The sequence shown here is derived from an EMBL/GenBank/DDBJ whole genome shotgun (WGS) entry which is preliminary data.</text>
</comment>
<dbReference type="InterPro" id="IPR011458">
    <property type="entry name" value="DUF1564"/>
</dbReference>
<dbReference type="Pfam" id="PF07600">
    <property type="entry name" value="DUF1564"/>
    <property type="match status" value="1"/>
</dbReference>
<evidence type="ECO:0000313" key="1">
    <source>
        <dbReference type="EMBL" id="EMO91031.1"/>
    </source>
</evidence>
<protein>
    <recommendedName>
        <fullName evidence="3">PF07600 domain protein</fullName>
    </recommendedName>
</protein>
<accession>M6YGT4</accession>
<evidence type="ECO:0000313" key="2">
    <source>
        <dbReference type="Proteomes" id="UP000012138"/>
    </source>
</evidence>
<organism evidence="1 2">
    <name type="scientific">Leptospira noguchii str. 2001034031</name>
    <dbReference type="NCBI Taxonomy" id="1193053"/>
    <lineage>
        <taxon>Bacteria</taxon>
        <taxon>Pseudomonadati</taxon>
        <taxon>Spirochaetota</taxon>
        <taxon>Spirochaetia</taxon>
        <taxon>Leptospirales</taxon>
        <taxon>Leptospiraceae</taxon>
        <taxon>Leptospira</taxon>
    </lineage>
</organism>